<gene>
    <name evidence="1" type="ORF">Cflav_PD6127</name>
</gene>
<name>B9XP28_PEDPL</name>
<sequence length="241" mass="26588" precursor="true">MNLIRKGNLLCVLVILALSSLGCVWPVNGSSAAPSQSGQIPRTVYVIHRGLHAGIIIRTADIPSGLWPEHKEFPQAEYLEVGWGDSEGYRYPWTMRVVFRAMFDSKGSVLFAHAFSGPIIDEYADVGKEIVAVPVSQSGLAHLCAYIQDYYALNAQGRPVPLPTVYHRENFFLATGHYSMLNNCNNWTARALVATGCPMSPRRCVLPGIVMSEARRSGCVIWHRGQARRMDKNQVTNAGKG</sequence>
<dbReference type="Pfam" id="PF09601">
    <property type="entry name" value="DUF2459"/>
    <property type="match status" value="1"/>
</dbReference>
<dbReference type="PROSITE" id="PS51257">
    <property type="entry name" value="PROKAR_LIPOPROTEIN"/>
    <property type="match status" value="1"/>
</dbReference>
<dbReference type="Proteomes" id="UP000003688">
    <property type="component" value="Unassembled WGS sequence"/>
</dbReference>
<reference evidence="1 2" key="1">
    <citation type="journal article" date="2011" name="J. Bacteriol.">
        <title>Genome sequence of 'Pedosphaera parvula' Ellin514, an aerobic Verrucomicrobial isolate from pasture soil.</title>
        <authorList>
            <person name="Kant R."/>
            <person name="van Passel M.W."/>
            <person name="Sangwan P."/>
            <person name="Palva A."/>
            <person name="Lucas S."/>
            <person name="Copeland A."/>
            <person name="Lapidus A."/>
            <person name="Glavina Del Rio T."/>
            <person name="Dalin E."/>
            <person name="Tice H."/>
            <person name="Bruce D."/>
            <person name="Goodwin L."/>
            <person name="Pitluck S."/>
            <person name="Chertkov O."/>
            <person name="Larimer F.W."/>
            <person name="Land M.L."/>
            <person name="Hauser L."/>
            <person name="Brettin T.S."/>
            <person name="Detter J.C."/>
            <person name="Han S."/>
            <person name="de Vos W.M."/>
            <person name="Janssen P.H."/>
            <person name="Smidt H."/>
        </authorList>
    </citation>
    <scope>NUCLEOTIDE SEQUENCE [LARGE SCALE GENOMIC DNA]</scope>
    <source>
        <strain evidence="1 2">Ellin514</strain>
    </source>
</reference>
<dbReference type="InterPro" id="IPR011727">
    <property type="entry name" value="CHP02117"/>
</dbReference>
<comment type="caution">
    <text evidence="1">The sequence shown here is derived from an EMBL/GenBank/DDBJ whole genome shotgun (WGS) entry which is preliminary data.</text>
</comment>
<protein>
    <recommendedName>
        <fullName evidence="3">DUF2459 domain-containing protein</fullName>
    </recommendedName>
</protein>
<evidence type="ECO:0000313" key="1">
    <source>
        <dbReference type="EMBL" id="EEF58384.1"/>
    </source>
</evidence>
<accession>B9XP28</accession>
<organism evidence="1 2">
    <name type="scientific">Pedosphaera parvula (strain Ellin514)</name>
    <dbReference type="NCBI Taxonomy" id="320771"/>
    <lineage>
        <taxon>Bacteria</taxon>
        <taxon>Pseudomonadati</taxon>
        <taxon>Verrucomicrobiota</taxon>
        <taxon>Pedosphaerae</taxon>
        <taxon>Pedosphaerales</taxon>
        <taxon>Pedosphaeraceae</taxon>
        <taxon>Pedosphaera</taxon>
    </lineage>
</organism>
<dbReference type="AlphaFoldDB" id="B9XP28"/>
<evidence type="ECO:0008006" key="3">
    <source>
        <dbReference type="Google" id="ProtNLM"/>
    </source>
</evidence>
<evidence type="ECO:0000313" key="2">
    <source>
        <dbReference type="Proteomes" id="UP000003688"/>
    </source>
</evidence>
<dbReference type="OrthoDB" id="211174at2"/>
<dbReference type="EMBL" id="ABOX02000044">
    <property type="protein sequence ID" value="EEF58384.1"/>
    <property type="molecule type" value="Genomic_DNA"/>
</dbReference>
<proteinExistence type="predicted"/>
<keyword evidence="2" id="KW-1185">Reference proteome</keyword>
<dbReference type="RefSeq" id="WP_007417564.1">
    <property type="nucleotide sequence ID" value="NZ_ABOX02000044.1"/>
</dbReference>